<comment type="caution">
    <text evidence="1">The sequence shown here is derived from an EMBL/GenBank/DDBJ whole genome shotgun (WGS) entry which is preliminary data.</text>
</comment>
<name>A0A955EBB1_UNCKA</name>
<accession>A0A955EBB1</accession>
<reference evidence="1" key="2">
    <citation type="journal article" date="2021" name="Microbiome">
        <title>Successional dynamics and alternative stable states in a saline activated sludge microbial community over 9 years.</title>
        <authorList>
            <person name="Wang Y."/>
            <person name="Ye J."/>
            <person name="Ju F."/>
            <person name="Liu L."/>
            <person name="Boyd J.A."/>
            <person name="Deng Y."/>
            <person name="Parks D.H."/>
            <person name="Jiang X."/>
            <person name="Yin X."/>
            <person name="Woodcroft B.J."/>
            <person name="Tyson G.W."/>
            <person name="Hugenholtz P."/>
            <person name="Polz M.F."/>
            <person name="Zhang T."/>
        </authorList>
    </citation>
    <scope>NUCLEOTIDE SEQUENCE</scope>
    <source>
        <strain evidence="1">HKST-UBA79</strain>
    </source>
</reference>
<gene>
    <name evidence="1" type="ORF">KC980_02400</name>
</gene>
<feature type="non-terminal residue" evidence="1">
    <location>
        <position position="1"/>
    </location>
</feature>
<reference evidence="1" key="1">
    <citation type="submission" date="2020-04" db="EMBL/GenBank/DDBJ databases">
        <authorList>
            <person name="Zhang T."/>
        </authorList>
    </citation>
    <scope>NUCLEOTIDE SEQUENCE</scope>
    <source>
        <strain evidence="1">HKST-UBA79</strain>
    </source>
</reference>
<dbReference type="EMBL" id="JAGQNX010000069">
    <property type="protein sequence ID" value="MCA9308339.1"/>
    <property type="molecule type" value="Genomic_DNA"/>
</dbReference>
<protein>
    <submittedName>
        <fullName evidence="1">Uncharacterized protein</fullName>
    </submittedName>
</protein>
<sequence>TQSQMYAMLEGGAENAIMQIIRNHNYTGESLSIGGGTVTISVTGTSTKTIQVVATENNHIRRIELTGDLVNNTFNITNRVEY</sequence>
<organism evidence="1 2">
    <name type="scientific">candidate division WWE3 bacterium</name>
    <dbReference type="NCBI Taxonomy" id="2053526"/>
    <lineage>
        <taxon>Bacteria</taxon>
        <taxon>Katanobacteria</taxon>
    </lineage>
</organism>
<evidence type="ECO:0000313" key="1">
    <source>
        <dbReference type="EMBL" id="MCA9308339.1"/>
    </source>
</evidence>
<evidence type="ECO:0000313" key="2">
    <source>
        <dbReference type="Proteomes" id="UP000740557"/>
    </source>
</evidence>
<proteinExistence type="predicted"/>
<dbReference type="Proteomes" id="UP000740557">
    <property type="component" value="Unassembled WGS sequence"/>
</dbReference>
<dbReference type="AlphaFoldDB" id="A0A955EBB1"/>